<evidence type="ECO:0000256" key="1">
    <source>
        <dbReference type="SAM" id="MobiDB-lite"/>
    </source>
</evidence>
<sequence length="112" mass="11948">MPKAPRTTPGPTNSNAVRRRRPLKAAAALVAKSATNLVDLPGLRDSVNAVQGIVQALQAPGQNDASAQELIDRVEEMMGPIVPLAENISLNVSDGDSETANYLVKVQTFIEW</sequence>
<accession>A0A5N5QU31</accession>
<protein>
    <submittedName>
        <fullName evidence="2">Uncharacterized protein</fullName>
    </submittedName>
</protein>
<evidence type="ECO:0000313" key="3">
    <source>
        <dbReference type="Proteomes" id="UP000383932"/>
    </source>
</evidence>
<dbReference type="EMBL" id="SSOP01000011">
    <property type="protein sequence ID" value="KAB5595184.1"/>
    <property type="molecule type" value="Genomic_DNA"/>
</dbReference>
<dbReference type="OrthoDB" id="3241510at2759"/>
<evidence type="ECO:0000313" key="2">
    <source>
        <dbReference type="EMBL" id="KAB5595184.1"/>
    </source>
</evidence>
<keyword evidence="3" id="KW-1185">Reference proteome</keyword>
<name>A0A5N5QU31_9AGAM</name>
<dbReference type="AlphaFoldDB" id="A0A5N5QU31"/>
<proteinExistence type="predicted"/>
<comment type="caution">
    <text evidence="2">The sequence shown here is derived from an EMBL/GenBank/DDBJ whole genome shotgun (WGS) entry which is preliminary data.</text>
</comment>
<reference evidence="2 3" key="1">
    <citation type="journal article" date="2019" name="Fungal Biol. Biotechnol.">
        <title>Draft genome sequence of fastidious pathogen Ceratobasidium theobromae, which causes vascular-streak dieback in Theobroma cacao.</title>
        <authorList>
            <person name="Ali S.S."/>
            <person name="Asman A."/>
            <person name="Shao J."/>
            <person name="Firmansyah A.P."/>
            <person name="Susilo A.W."/>
            <person name="Rosmana A."/>
            <person name="McMahon P."/>
            <person name="Junaid M."/>
            <person name="Guest D."/>
            <person name="Kheng T.Y."/>
            <person name="Meinhardt L.W."/>
            <person name="Bailey B.A."/>
        </authorList>
    </citation>
    <scope>NUCLEOTIDE SEQUENCE [LARGE SCALE GENOMIC DNA]</scope>
    <source>
        <strain evidence="2 3">CT2</strain>
    </source>
</reference>
<feature type="region of interest" description="Disordered" evidence="1">
    <location>
        <begin position="1"/>
        <end position="20"/>
    </location>
</feature>
<dbReference type="Proteomes" id="UP000383932">
    <property type="component" value="Unassembled WGS sequence"/>
</dbReference>
<gene>
    <name evidence="2" type="ORF">CTheo_1262</name>
</gene>
<organism evidence="2 3">
    <name type="scientific">Ceratobasidium theobromae</name>
    <dbReference type="NCBI Taxonomy" id="1582974"/>
    <lineage>
        <taxon>Eukaryota</taxon>
        <taxon>Fungi</taxon>
        <taxon>Dikarya</taxon>
        <taxon>Basidiomycota</taxon>
        <taxon>Agaricomycotina</taxon>
        <taxon>Agaricomycetes</taxon>
        <taxon>Cantharellales</taxon>
        <taxon>Ceratobasidiaceae</taxon>
        <taxon>Ceratobasidium</taxon>
    </lineage>
</organism>